<dbReference type="Gene3D" id="3.30.40.10">
    <property type="entry name" value="Zinc/RING finger domain, C3HC4 (zinc finger)"/>
    <property type="match status" value="1"/>
</dbReference>
<proteinExistence type="predicted"/>
<gene>
    <name evidence="1" type="ORF">JTE90_021775</name>
</gene>
<name>A0AAV6USJ2_9ARAC</name>
<comment type="caution">
    <text evidence="1">The sequence shown here is derived from an EMBL/GenBank/DDBJ whole genome shotgun (WGS) entry which is preliminary data.</text>
</comment>
<dbReference type="EMBL" id="JAFNEN010000295">
    <property type="protein sequence ID" value="KAG8186623.1"/>
    <property type="molecule type" value="Genomic_DNA"/>
</dbReference>
<organism evidence="1 2">
    <name type="scientific">Oedothorax gibbosus</name>
    <dbReference type="NCBI Taxonomy" id="931172"/>
    <lineage>
        <taxon>Eukaryota</taxon>
        <taxon>Metazoa</taxon>
        <taxon>Ecdysozoa</taxon>
        <taxon>Arthropoda</taxon>
        <taxon>Chelicerata</taxon>
        <taxon>Arachnida</taxon>
        <taxon>Araneae</taxon>
        <taxon>Araneomorphae</taxon>
        <taxon>Entelegynae</taxon>
        <taxon>Araneoidea</taxon>
        <taxon>Linyphiidae</taxon>
        <taxon>Erigoninae</taxon>
        <taxon>Oedothorax</taxon>
    </lineage>
</organism>
<dbReference type="Proteomes" id="UP000827092">
    <property type="component" value="Unassembled WGS sequence"/>
</dbReference>
<evidence type="ECO:0000313" key="2">
    <source>
        <dbReference type="Proteomes" id="UP000827092"/>
    </source>
</evidence>
<protein>
    <submittedName>
        <fullName evidence="1">Uncharacterized protein</fullName>
    </submittedName>
</protein>
<dbReference type="AlphaFoldDB" id="A0AAV6USJ2"/>
<sequence>MSTSSDLITLGTFYLQLANRRQPSTTNLASVAVRPPPEAGSYVDGSFLGLHAPTTRRPRVRTALAAVLWAALLVLHVRLAAMEEGGPATLSGQPPPDLSHLTEEERRIIEGVMFRQQKEEEKEMEILRYCYICTLQRYSYI</sequence>
<evidence type="ECO:0000313" key="1">
    <source>
        <dbReference type="EMBL" id="KAG8186623.1"/>
    </source>
</evidence>
<dbReference type="InterPro" id="IPR013083">
    <property type="entry name" value="Znf_RING/FYVE/PHD"/>
</dbReference>
<reference evidence="1 2" key="1">
    <citation type="journal article" date="2022" name="Nat. Ecol. Evol.">
        <title>A masculinizing supergene underlies an exaggerated male reproductive morph in a spider.</title>
        <authorList>
            <person name="Hendrickx F."/>
            <person name="De Corte Z."/>
            <person name="Sonet G."/>
            <person name="Van Belleghem S.M."/>
            <person name="Kostlbacher S."/>
            <person name="Vangestel C."/>
        </authorList>
    </citation>
    <scope>NUCLEOTIDE SEQUENCE [LARGE SCALE GENOMIC DNA]</scope>
    <source>
        <strain evidence="1">W744_W776</strain>
    </source>
</reference>
<accession>A0AAV6USJ2</accession>
<keyword evidence="2" id="KW-1185">Reference proteome</keyword>